<accession>A0A2K9Z569</accession>
<gene>
    <name evidence="1" type="ORF">CUJ84_Chr003038</name>
</gene>
<organism evidence="1 2">
    <name type="scientific">Rhizobium leguminosarum</name>
    <dbReference type="NCBI Taxonomy" id="384"/>
    <lineage>
        <taxon>Bacteria</taxon>
        <taxon>Pseudomonadati</taxon>
        <taxon>Pseudomonadota</taxon>
        <taxon>Alphaproteobacteria</taxon>
        <taxon>Hyphomicrobiales</taxon>
        <taxon>Rhizobiaceae</taxon>
        <taxon>Rhizobium/Agrobacterium group</taxon>
        <taxon>Rhizobium</taxon>
    </lineage>
</organism>
<evidence type="ECO:0000313" key="1">
    <source>
        <dbReference type="EMBL" id="AUW43383.1"/>
    </source>
</evidence>
<sequence length="96" mass="10158">MRPFGRTKHDALGKIIRRRGVKDAGIIKDALLSTCIAQTGCGALIAHAALGGRITEAATAQTDADKDLFVLADDLRKLAAAMLARFDVHDACAKGR</sequence>
<name>A0A2K9Z569_RHILE</name>
<evidence type="ECO:0000313" key="2">
    <source>
        <dbReference type="Proteomes" id="UP000238523"/>
    </source>
</evidence>
<dbReference type="Proteomes" id="UP000238523">
    <property type="component" value="Chromosome"/>
</dbReference>
<proteinExistence type="predicted"/>
<reference evidence="1 2" key="1">
    <citation type="submission" date="2017-11" db="EMBL/GenBank/DDBJ databases">
        <title>Complete genome of Rhizobium leguminosarum Norway, an ineffective micro-symbiont.</title>
        <authorList>
            <person name="Hoffrichter A."/>
            <person name="Liang J."/>
            <person name="Brachmann A."/>
            <person name="Marin M."/>
        </authorList>
    </citation>
    <scope>NUCLEOTIDE SEQUENCE [LARGE SCALE GENOMIC DNA]</scope>
    <source>
        <strain evidence="1 2">Norway</strain>
    </source>
</reference>
<protein>
    <submittedName>
        <fullName evidence="1">Uncharacterized protein</fullName>
    </submittedName>
</protein>
<dbReference type="AlphaFoldDB" id="A0A2K9Z569"/>
<dbReference type="EMBL" id="CP025012">
    <property type="protein sequence ID" value="AUW43383.1"/>
    <property type="molecule type" value="Genomic_DNA"/>
</dbReference>